<dbReference type="EMBL" id="JBBNAE010000007">
    <property type="protein sequence ID" value="KAK9109334.1"/>
    <property type="molecule type" value="Genomic_DNA"/>
</dbReference>
<proteinExistence type="predicted"/>
<dbReference type="SUPFAM" id="SSF56672">
    <property type="entry name" value="DNA/RNA polymerases"/>
    <property type="match status" value="1"/>
</dbReference>
<dbReference type="InterPro" id="IPR043502">
    <property type="entry name" value="DNA/RNA_pol_sf"/>
</dbReference>
<gene>
    <name evidence="2" type="ORF">Sjap_017394</name>
</gene>
<dbReference type="InterPro" id="IPR013103">
    <property type="entry name" value="RVT_2"/>
</dbReference>
<dbReference type="AlphaFoldDB" id="A0AAP0I633"/>
<protein>
    <recommendedName>
        <fullName evidence="1">Reverse transcriptase Ty1/copia-type domain-containing protein</fullName>
    </recommendedName>
</protein>
<accession>A0AAP0I633</accession>
<feature type="domain" description="Reverse transcriptase Ty1/copia-type" evidence="1">
    <location>
        <begin position="12"/>
        <end position="223"/>
    </location>
</feature>
<name>A0AAP0I633_9MAGN</name>
<comment type="caution">
    <text evidence="2">The sequence shown here is derived from an EMBL/GenBank/DDBJ whole genome shotgun (WGS) entry which is preliminary data.</text>
</comment>
<dbReference type="Pfam" id="PF07727">
    <property type="entry name" value="RVT_2"/>
    <property type="match status" value="1"/>
</dbReference>
<dbReference type="Proteomes" id="UP001417504">
    <property type="component" value="Unassembled WGS sequence"/>
</dbReference>
<evidence type="ECO:0000259" key="1">
    <source>
        <dbReference type="Pfam" id="PF07727"/>
    </source>
</evidence>
<evidence type="ECO:0000313" key="2">
    <source>
        <dbReference type="EMBL" id="KAK9109334.1"/>
    </source>
</evidence>
<keyword evidence="3" id="KW-1185">Reference proteome</keyword>
<reference evidence="2 3" key="1">
    <citation type="submission" date="2024-01" db="EMBL/GenBank/DDBJ databases">
        <title>Genome assemblies of Stephania.</title>
        <authorList>
            <person name="Yang L."/>
        </authorList>
    </citation>
    <scope>NUCLEOTIDE SEQUENCE [LARGE SCALE GENOMIC DNA]</scope>
    <source>
        <strain evidence="2">QJT</strain>
        <tissue evidence="2">Leaf</tissue>
    </source>
</reference>
<sequence length="224" mass="25652">MKLACNDNAFCNVCNKWVFTNKRNSDGTVNRYKAHLVSKGFKQVRGVDFSETYSSVVKASTLRIIFSIAVTFGWNIRQIDINNVFLNGKLDEEVYTNQPEGFIEYGTAGMVCRLHKALYGLHQAPRAWFHELKNQLLNWGFRNAISDSSLFTLQQGSLFYVLVYVDDIIITGTSSQLIQTFIDRLNKRFALKDIDDLKMFLGFEVHRDSSGLYLNQTSYISTLL</sequence>
<evidence type="ECO:0000313" key="3">
    <source>
        <dbReference type="Proteomes" id="UP001417504"/>
    </source>
</evidence>
<organism evidence="2 3">
    <name type="scientific">Stephania japonica</name>
    <dbReference type="NCBI Taxonomy" id="461633"/>
    <lineage>
        <taxon>Eukaryota</taxon>
        <taxon>Viridiplantae</taxon>
        <taxon>Streptophyta</taxon>
        <taxon>Embryophyta</taxon>
        <taxon>Tracheophyta</taxon>
        <taxon>Spermatophyta</taxon>
        <taxon>Magnoliopsida</taxon>
        <taxon>Ranunculales</taxon>
        <taxon>Menispermaceae</taxon>
        <taxon>Menispermoideae</taxon>
        <taxon>Cissampelideae</taxon>
        <taxon>Stephania</taxon>
    </lineage>
</organism>